<dbReference type="EMBL" id="MU150640">
    <property type="protein sequence ID" value="KAF9455503.1"/>
    <property type="molecule type" value="Genomic_DNA"/>
</dbReference>
<name>A0A9P5XRD2_9AGAR</name>
<organism evidence="1 2">
    <name type="scientific">Collybia nuda</name>
    <dbReference type="NCBI Taxonomy" id="64659"/>
    <lineage>
        <taxon>Eukaryota</taxon>
        <taxon>Fungi</taxon>
        <taxon>Dikarya</taxon>
        <taxon>Basidiomycota</taxon>
        <taxon>Agaricomycotina</taxon>
        <taxon>Agaricomycetes</taxon>
        <taxon>Agaricomycetidae</taxon>
        <taxon>Agaricales</taxon>
        <taxon>Tricholomatineae</taxon>
        <taxon>Clitocybaceae</taxon>
        <taxon>Collybia</taxon>
    </lineage>
</organism>
<proteinExistence type="predicted"/>
<evidence type="ECO:0000313" key="1">
    <source>
        <dbReference type="EMBL" id="KAF9455503.1"/>
    </source>
</evidence>
<protein>
    <submittedName>
        <fullName evidence="1">Uncharacterized protein</fullName>
    </submittedName>
</protein>
<keyword evidence="2" id="KW-1185">Reference proteome</keyword>
<reference evidence="1" key="1">
    <citation type="submission" date="2020-11" db="EMBL/GenBank/DDBJ databases">
        <authorList>
            <consortium name="DOE Joint Genome Institute"/>
            <person name="Ahrendt S."/>
            <person name="Riley R."/>
            <person name="Andreopoulos W."/>
            <person name="Labutti K."/>
            <person name="Pangilinan J."/>
            <person name="Ruiz-Duenas F.J."/>
            <person name="Barrasa J.M."/>
            <person name="Sanchez-Garcia M."/>
            <person name="Camarero S."/>
            <person name="Miyauchi S."/>
            <person name="Serrano A."/>
            <person name="Linde D."/>
            <person name="Babiker R."/>
            <person name="Drula E."/>
            <person name="Ayuso-Fernandez I."/>
            <person name="Pacheco R."/>
            <person name="Padilla G."/>
            <person name="Ferreira P."/>
            <person name="Barriuso J."/>
            <person name="Kellner H."/>
            <person name="Castanera R."/>
            <person name="Alfaro M."/>
            <person name="Ramirez L."/>
            <person name="Pisabarro A.G."/>
            <person name="Kuo A."/>
            <person name="Tritt A."/>
            <person name="Lipzen A."/>
            <person name="He G."/>
            <person name="Yan M."/>
            <person name="Ng V."/>
            <person name="Cullen D."/>
            <person name="Martin F."/>
            <person name="Rosso M.-N."/>
            <person name="Henrissat B."/>
            <person name="Hibbett D."/>
            <person name="Martinez A.T."/>
            <person name="Grigoriev I.V."/>
        </authorList>
    </citation>
    <scope>NUCLEOTIDE SEQUENCE</scope>
    <source>
        <strain evidence="1">CBS 247.69</strain>
    </source>
</reference>
<dbReference type="Proteomes" id="UP000807353">
    <property type="component" value="Unassembled WGS sequence"/>
</dbReference>
<accession>A0A9P5XRD2</accession>
<gene>
    <name evidence="1" type="ORF">BDZ94DRAFT_1278029</name>
</gene>
<dbReference type="AlphaFoldDB" id="A0A9P5XRD2"/>
<sequence>MSQTMTCGGSTEEGRPCPCRQCVIVPNDDPNAPVLCRDCRHMESAHPPPVSSMGLLGVLGSYKDAAKMSGLRPSQLKATRGDAQLETNSGLKRKVLTVPCWCLTCGA</sequence>
<evidence type="ECO:0000313" key="2">
    <source>
        <dbReference type="Proteomes" id="UP000807353"/>
    </source>
</evidence>
<comment type="caution">
    <text evidence="1">The sequence shown here is derived from an EMBL/GenBank/DDBJ whole genome shotgun (WGS) entry which is preliminary data.</text>
</comment>
<dbReference type="OrthoDB" id="3054146at2759"/>